<sequence length="379" mass="40699">MLRPRTKLEWAYFGITTAQAVVTMALQLTVLVNYLDWVHPWAYQVPLAYTFPISIAVFIAGTTYQAILTVDSFRLKSNIQIFAQCTANACLSISSTLQYDQLRHAAHQVATGRATTPADAPFAKARPFWTAGTNGLLIGSIAASFASTGAMCCLAAPLHREFSWALYKDLSADARTRSRYLAYQAYLVLIKLAFYFVFSFVAIYAFVDNAPHFARPAFGLTLAVIPLSLLTVAVAVYSTRAEARAGMALTVALYLAAVAWLLSRMAVLVCGGAEAEVPVMRNEQLLFVVAAVVFLLAATAAAVRCLLNFGKGLKPILLGQARRKLGPTAGAGAGAGAAGAAGPSSSINGSNRVESEEYYFQRLNHGSSTLDLNGRFELD</sequence>
<keyword evidence="1" id="KW-0812">Transmembrane</keyword>
<dbReference type="OrthoDB" id="10252009at2759"/>
<dbReference type="GO" id="GO:0005794">
    <property type="term" value="C:Golgi apparatus"/>
    <property type="evidence" value="ECO:0007669"/>
    <property type="project" value="TreeGrafter"/>
</dbReference>
<dbReference type="RefSeq" id="XP_020126154.1">
    <property type="nucleotide sequence ID" value="XM_020278518.1"/>
</dbReference>
<feature type="transmembrane region" description="Helical" evidence="1">
    <location>
        <begin position="12"/>
        <end position="35"/>
    </location>
</feature>
<accession>A0A1J9QLW5</accession>
<dbReference type="PANTHER" id="PTHR34391:SF1">
    <property type="entry name" value="UPF0658 GOLGI APPARATUS MEMBRANE PROTEIN C1952.10C-RELATED"/>
    <property type="match status" value="1"/>
</dbReference>
<feature type="transmembrane region" description="Helical" evidence="1">
    <location>
        <begin position="213"/>
        <end position="238"/>
    </location>
</feature>
<gene>
    <name evidence="2" type="ORF">BKCO1_7000044</name>
</gene>
<reference evidence="2 3" key="1">
    <citation type="submission" date="2016-10" db="EMBL/GenBank/DDBJ databases">
        <title>Proteomics and genomics reveal pathogen-plant mechanisms compatible with a hemibiotrophic lifestyle of Diplodia corticola.</title>
        <authorList>
            <person name="Fernandes I."/>
            <person name="De Jonge R."/>
            <person name="Van De Peer Y."/>
            <person name="Devreese B."/>
            <person name="Alves A."/>
            <person name="Esteves A.C."/>
        </authorList>
    </citation>
    <scope>NUCLEOTIDE SEQUENCE [LARGE SCALE GENOMIC DNA]</scope>
    <source>
        <strain evidence="2 3">CBS 112549</strain>
    </source>
</reference>
<protein>
    <submittedName>
        <fullName evidence="2">Uncharacterized protein</fullName>
    </submittedName>
</protein>
<dbReference type="Proteomes" id="UP000183809">
    <property type="component" value="Unassembled WGS sequence"/>
</dbReference>
<feature type="transmembrane region" description="Helical" evidence="1">
    <location>
        <begin position="185"/>
        <end position="207"/>
    </location>
</feature>
<feature type="transmembrane region" description="Helical" evidence="1">
    <location>
        <begin position="285"/>
        <end position="307"/>
    </location>
</feature>
<keyword evidence="3" id="KW-1185">Reference proteome</keyword>
<organism evidence="2 3">
    <name type="scientific">Diplodia corticola</name>
    <dbReference type="NCBI Taxonomy" id="236234"/>
    <lineage>
        <taxon>Eukaryota</taxon>
        <taxon>Fungi</taxon>
        <taxon>Dikarya</taxon>
        <taxon>Ascomycota</taxon>
        <taxon>Pezizomycotina</taxon>
        <taxon>Dothideomycetes</taxon>
        <taxon>Dothideomycetes incertae sedis</taxon>
        <taxon>Botryosphaeriales</taxon>
        <taxon>Botryosphaeriaceae</taxon>
        <taxon>Diplodia</taxon>
    </lineage>
</organism>
<name>A0A1J9QLW5_9PEZI</name>
<keyword evidence="1" id="KW-1133">Transmembrane helix</keyword>
<dbReference type="AlphaFoldDB" id="A0A1J9QLW5"/>
<proteinExistence type="predicted"/>
<comment type="caution">
    <text evidence="2">The sequence shown here is derived from an EMBL/GenBank/DDBJ whole genome shotgun (WGS) entry which is preliminary data.</text>
</comment>
<dbReference type="InterPro" id="IPR040410">
    <property type="entry name" value="UPF0658_Golgi"/>
</dbReference>
<dbReference type="GeneID" id="31018779"/>
<dbReference type="EMBL" id="MNUE01000070">
    <property type="protein sequence ID" value="OJD29894.1"/>
    <property type="molecule type" value="Genomic_DNA"/>
</dbReference>
<feature type="transmembrane region" description="Helical" evidence="1">
    <location>
        <begin position="47"/>
        <end position="67"/>
    </location>
</feature>
<evidence type="ECO:0000256" key="1">
    <source>
        <dbReference type="SAM" id="Phobius"/>
    </source>
</evidence>
<keyword evidence="1" id="KW-0472">Membrane</keyword>
<dbReference type="PANTHER" id="PTHR34391">
    <property type="entry name" value="UPF0658 GOLGI APPARATUS MEMBRANE PROTEIN C1952.10C-RELATED"/>
    <property type="match status" value="1"/>
</dbReference>
<feature type="transmembrane region" description="Helical" evidence="1">
    <location>
        <begin position="245"/>
        <end position="265"/>
    </location>
</feature>
<evidence type="ECO:0000313" key="2">
    <source>
        <dbReference type="EMBL" id="OJD29894.1"/>
    </source>
</evidence>
<evidence type="ECO:0000313" key="3">
    <source>
        <dbReference type="Proteomes" id="UP000183809"/>
    </source>
</evidence>
<dbReference type="STRING" id="236234.A0A1J9QLW5"/>